<proteinExistence type="predicted"/>
<feature type="transmembrane region" description="Helical" evidence="1">
    <location>
        <begin position="6"/>
        <end position="27"/>
    </location>
</feature>
<sequence>MVVLRYLLLIDIMIIYLIFCILLLSGLKTKSKKKKIDNDSKK</sequence>
<comment type="caution">
    <text evidence="2">The sequence shown here is derived from an EMBL/GenBank/DDBJ whole genome shotgun (WGS) entry which is preliminary data.</text>
</comment>
<keyword evidence="3" id="KW-1185">Reference proteome</keyword>
<protein>
    <submittedName>
        <fullName evidence="2">Uncharacterized protein</fullName>
    </submittedName>
</protein>
<keyword evidence="1" id="KW-0472">Membrane</keyword>
<reference evidence="2 3" key="1">
    <citation type="journal article" date="2011" name="J. Bacteriol.">
        <title>Draft genome sequence of Caloramator australicus strain RC3T, a thermoanaerobe from the Great Artesian Basin of Australia.</title>
        <authorList>
            <person name="Ogg C.D."/>
            <person name="Patel B.K.C."/>
        </authorList>
    </citation>
    <scope>NUCLEOTIDE SEQUENCE [LARGE SCALE GENOMIC DNA]</scope>
    <source>
        <strain evidence="2 3">RC3</strain>
    </source>
</reference>
<dbReference type="Proteomes" id="UP000007652">
    <property type="component" value="Unassembled WGS sequence"/>
</dbReference>
<dbReference type="STRING" id="857293.CAAU_1738"/>
<name>I7J5K1_9CLOT</name>
<gene>
    <name evidence="2" type="ORF">CAAU_1738</name>
</gene>
<evidence type="ECO:0000313" key="3">
    <source>
        <dbReference type="Proteomes" id="UP000007652"/>
    </source>
</evidence>
<dbReference type="AlphaFoldDB" id="I7J5K1"/>
<evidence type="ECO:0000256" key="1">
    <source>
        <dbReference type="SAM" id="Phobius"/>
    </source>
</evidence>
<accession>I7J5K1</accession>
<evidence type="ECO:0000313" key="2">
    <source>
        <dbReference type="EMBL" id="CCJ33822.1"/>
    </source>
</evidence>
<keyword evidence="1" id="KW-0812">Transmembrane</keyword>
<keyword evidence="1" id="KW-1133">Transmembrane helix</keyword>
<organism evidence="2 3">
    <name type="scientific">Caloramator australicus RC3</name>
    <dbReference type="NCBI Taxonomy" id="857293"/>
    <lineage>
        <taxon>Bacteria</taxon>
        <taxon>Bacillati</taxon>
        <taxon>Bacillota</taxon>
        <taxon>Clostridia</taxon>
        <taxon>Eubacteriales</taxon>
        <taxon>Clostridiaceae</taxon>
        <taxon>Caloramator</taxon>
    </lineage>
</organism>
<dbReference type="EMBL" id="CAKP01000094">
    <property type="protein sequence ID" value="CCJ33822.1"/>
    <property type="molecule type" value="Genomic_DNA"/>
</dbReference>